<protein>
    <recommendedName>
        <fullName evidence="4">Tudor domain-containing protein</fullName>
    </recommendedName>
</protein>
<evidence type="ECO:0000313" key="3">
    <source>
        <dbReference type="Proteomes" id="UP001189429"/>
    </source>
</evidence>
<comment type="caution">
    <text evidence="2">The sequence shown here is derived from an EMBL/GenBank/DDBJ whole genome shotgun (WGS) entry which is preliminary data.</text>
</comment>
<name>A0ABN9W3D1_9DINO</name>
<dbReference type="EMBL" id="CAUYUJ010018001">
    <property type="protein sequence ID" value="CAK0879787.1"/>
    <property type="molecule type" value="Genomic_DNA"/>
</dbReference>
<evidence type="ECO:0000256" key="1">
    <source>
        <dbReference type="SAM" id="MobiDB-lite"/>
    </source>
</evidence>
<keyword evidence="3" id="KW-1185">Reference proteome</keyword>
<organism evidence="2 3">
    <name type="scientific">Prorocentrum cordatum</name>
    <dbReference type="NCBI Taxonomy" id="2364126"/>
    <lineage>
        <taxon>Eukaryota</taxon>
        <taxon>Sar</taxon>
        <taxon>Alveolata</taxon>
        <taxon>Dinophyceae</taxon>
        <taxon>Prorocentrales</taxon>
        <taxon>Prorocentraceae</taxon>
        <taxon>Prorocentrum</taxon>
    </lineage>
</organism>
<dbReference type="Proteomes" id="UP001189429">
    <property type="component" value="Unassembled WGS sequence"/>
</dbReference>
<accession>A0ABN9W3D1</accession>
<sequence>MSRGPICSVAETPEQARGELAVLLRARPGIEEALGCQEGCADRQLISESLLKHDSPFALLRSLGFDSDTASVAACLLKEARLTPRVRDLARSIEAKLSVAPRPPPSRALGRRKSDMADVQDLAYDWRAVAPHGGVAPPAERAASRAAPRACGFHLGQAVRVAFAEGGLWISGVVTCVEPLEVQPSGASESFEFACVEAMWVDGDAVAQPDADEGAGRCACGAASMDIDLMALDAAKLCLQQGMPQMAKMFIDMVSVASAKAGPETAEECLLKRSCADENAKMLDLPKLSVVPMSIQGMASIVDEEATAEKEAGTTPLLAHKPAELDSRQPKFAPPSKDGAAGTVGDEGALRADLPKGCMDSFDALWFSGACGAMLPSPKDEHRLARPGWLSCCCAR</sequence>
<reference evidence="2" key="1">
    <citation type="submission" date="2023-10" db="EMBL/GenBank/DDBJ databases">
        <authorList>
            <person name="Chen Y."/>
            <person name="Shah S."/>
            <person name="Dougan E. K."/>
            <person name="Thang M."/>
            <person name="Chan C."/>
        </authorList>
    </citation>
    <scope>NUCLEOTIDE SEQUENCE [LARGE SCALE GENOMIC DNA]</scope>
</reference>
<evidence type="ECO:0000313" key="2">
    <source>
        <dbReference type="EMBL" id="CAK0879787.1"/>
    </source>
</evidence>
<feature type="region of interest" description="Disordered" evidence="1">
    <location>
        <begin position="327"/>
        <end position="346"/>
    </location>
</feature>
<proteinExistence type="predicted"/>
<evidence type="ECO:0008006" key="4">
    <source>
        <dbReference type="Google" id="ProtNLM"/>
    </source>
</evidence>
<gene>
    <name evidence="2" type="ORF">PCOR1329_LOCUS63111</name>
</gene>